<feature type="transmembrane region" description="Helical" evidence="9">
    <location>
        <begin position="33"/>
        <end position="54"/>
    </location>
</feature>
<comment type="similarity">
    <text evidence="1">Belongs to the CpsD/CapB family.</text>
</comment>
<dbReference type="Pfam" id="PF13807">
    <property type="entry name" value="GNVR"/>
    <property type="match status" value="1"/>
</dbReference>
<keyword evidence="9" id="KW-0812">Transmembrane</keyword>
<evidence type="ECO:0000313" key="13">
    <source>
        <dbReference type="Proteomes" id="UP000304900"/>
    </source>
</evidence>
<feature type="domain" description="AAA" evidence="10">
    <location>
        <begin position="587"/>
        <end position="713"/>
    </location>
</feature>
<dbReference type="EC" id="2.7.10.2" evidence="2"/>
<name>A0A4U6DBJ0_9BACT</name>
<evidence type="ECO:0000259" key="11">
    <source>
        <dbReference type="Pfam" id="PF13807"/>
    </source>
</evidence>
<gene>
    <name evidence="12" type="ORF">FDK13_02680</name>
</gene>
<dbReference type="GO" id="GO:0005886">
    <property type="term" value="C:plasma membrane"/>
    <property type="evidence" value="ECO:0007669"/>
    <property type="project" value="TreeGrafter"/>
</dbReference>
<keyword evidence="9" id="KW-0472">Membrane</keyword>
<dbReference type="GO" id="GO:0004715">
    <property type="term" value="F:non-membrane spanning protein tyrosine kinase activity"/>
    <property type="evidence" value="ECO:0007669"/>
    <property type="project" value="UniProtKB-EC"/>
</dbReference>
<evidence type="ECO:0000256" key="4">
    <source>
        <dbReference type="ARBA" id="ARBA00022741"/>
    </source>
</evidence>
<evidence type="ECO:0000256" key="2">
    <source>
        <dbReference type="ARBA" id="ARBA00011903"/>
    </source>
</evidence>
<dbReference type="OrthoDB" id="9794577at2"/>
<dbReference type="InterPro" id="IPR005702">
    <property type="entry name" value="Wzc-like_C"/>
</dbReference>
<dbReference type="InterPro" id="IPR032807">
    <property type="entry name" value="GNVR"/>
</dbReference>
<dbReference type="SUPFAM" id="SSF52540">
    <property type="entry name" value="P-loop containing nucleoside triphosphate hydrolases"/>
    <property type="match status" value="1"/>
</dbReference>
<evidence type="ECO:0000256" key="8">
    <source>
        <dbReference type="ARBA" id="ARBA00051245"/>
    </source>
</evidence>
<dbReference type="PANTHER" id="PTHR32309:SF13">
    <property type="entry name" value="FERRIC ENTEROBACTIN TRANSPORT PROTEIN FEPE"/>
    <property type="match status" value="1"/>
</dbReference>
<reference evidence="12 13" key="1">
    <citation type="submission" date="2019-05" db="EMBL/GenBank/DDBJ databases">
        <title>Dyadobacter AR-3-8 sp. nov., isolated from arctic soil.</title>
        <authorList>
            <person name="Chaudhary D.K."/>
        </authorList>
    </citation>
    <scope>NUCLEOTIDE SEQUENCE [LARGE SCALE GENOMIC DNA]</scope>
    <source>
        <strain evidence="12 13">AR-3-8</strain>
    </source>
</reference>
<comment type="caution">
    <text evidence="12">The sequence shown here is derived from an EMBL/GenBank/DDBJ whole genome shotgun (WGS) entry which is preliminary data.</text>
</comment>
<dbReference type="GO" id="GO:0005524">
    <property type="term" value="F:ATP binding"/>
    <property type="evidence" value="ECO:0007669"/>
    <property type="project" value="UniProtKB-KW"/>
</dbReference>
<evidence type="ECO:0000259" key="10">
    <source>
        <dbReference type="Pfam" id="PF13614"/>
    </source>
</evidence>
<proteinExistence type="inferred from homology"/>
<dbReference type="Pfam" id="PF13614">
    <property type="entry name" value="AAA_31"/>
    <property type="match status" value="1"/>
</dbReference>
<protein>
    <recommendedName>
        <fullName evidence="2">non-specific protein-tyrosine kinase</fullName>
        <ecNumber evidence="2">2.7.10.2</ecNumber>
    </recommendedName>
</protein>
<evidence type="ECO:0000256" key="5">
    <source>
        <dbReference type="ARBA" id="ARBA00022777"/>
    </source>
</evidence>
<sequence>MKKGNDSAFFEEFLNHSDSLDFQKVFKVILSRWYWVAGSLFFFGISCFLFLKLVKPKYVASINLKYLDKQTELDEITSTKPTYLINDGSNEYLTEKYNIQSQEVVENALTKLRYPFTFYRLKDFRHIDIYPYKPLTIKILSFDELKFKTGKFSIDPALKFSYQSENYIKTFKLAKGTICSVPGLSFQVEQINITEKFDIEFVYNNPSIIARDFIKRIEIIEIEDKMPVLTVSFKHHNKPFAKDFLEKLLESYQVYDLRQKQQSSDLTLHFIDDQLKVYSDALREAAHKLEIFKQKNAVFDVSASAIGISEKTRDIEQRKNESEIQKAYIQTLEKNLGNTFEPVNYLSVGLDGTTDAVLVELLDQFNSLISRRKELLMKYSINSSVVKNLDEELGKFRRQILDNILLQKQKNAGTIRILDQNLESLQKQFKQIPALEKNFLYLQSNFEVNKNIYSLLLNKEIESSIVRAGMLPSFRIITLMEVEKIFPKPVQIITLSLFLGFLTGISSIFLTRYFNKKFVDTDLRNASGHVHLLGLIHHFKHKPGKESKFDLNTFLSDQSIFTESVSTLRTRLSFSKSNEKLHQEKGKQILVTSQQSGEGKTFVSVNLALSLTKIGKKVIIIGCDLRRSKLHYFFEDPNEKGLSNYLQKKTDLQDLIKSSSIANLDYIPAGPTPFDPAELLQKDLFQDLLVHCRKEYDYVFLDSAPVGLVSDNVPLLRESHIVLFILRWLYSDKDASQLPEKLALDYEIDKIEVIVNDFYPDNLYNSVTSSQSYTHQYGYDYQGKTYFNQQGKSKITNLKKRLGLHD</sequence>
<comment type="catalytic activity">
    <reaction evidence="8">
        <text>L-tyrosyl-[protein] + ATP = O-phospho-L-tyrosyl-[protein] + ADP + H(+)</text>
        <dbReference type="Rhea" id="RHEA:10596"/>
        <dbReference type="Rhea" id="RHEA-COMP:10136"/>
        <dbReference type="Rhea" id="RHEA-COMP:20101"/>
        <dbReference type="ChEBI" id="CHEBI:15378"/>
        <dbReference type="ChEBI" id="CHEBI:30616"/>
        <dbReference type="ChEBI" id="CHEBI:46858"/>
        <dbReference type="ChEBI" id="CHEBI:61978"/>
        <dbReference type="ChEBI" id="CHEBI:456216"/>
        <dbReference type="EC" id="2.7.10.2"/>
    </reaction>
</comment>
<dbReference type="AlphaFoldDB" id="A0A4U6DBJ0"/>
<evidence type="ECO:0000256" key="3">
    <source>
        <dbReference type="ARBA" id="ARBA00022679"/>
    </source>
</evidence>
<keyword evidence="3 12" id="KW-0808">Transferase</keyword>
<evidence type="ECO:0000256" key="1">
    <source>
        <dbReference type="ARBA" id="ARBA00007316"/>
    </source>
</evidence>
<dbReference type="EMBL" id="SZVO01000001">
    <property type="protein sequence ID" value="TKT94135.1"/>
    <property type="molecule type" value="Genomic_DNA"/>
</dbReference>
<evidence type="ECO:0000256" key="9">
    <source>
        <dbReference type="SAM" id="Phobius"/>
    </source>
</evidence>
<dbReference type="CDD" id="cd05387">
    <property type="entry name" value="BY-kinase"/>
    <property type="match status" value="1"/>
</dbReference>
<accession>A0A4U6DBJ0</accession>
<dbReference type="InterPro" id="IPR027417">
    <property type="entry name" value="P-loop_NTPase"/>
</dbReference>
<evidence type="ECO:0000256" key="6">
    <source>
        <dbReference type="ARBA" id="ARBA00022840"/>
    </source>
</evidence>
<evidence type="ECO:0000256" key="7">
    <source>
        <dbReference type="ARBA" id="ARBA00023137"/>
    </source>
</evidence>
<dbReference type="InterPro" id="IPR050445">
    <property type="entry name" value="Bact_polysacc_biosynth/exp"/>
</dbReference>
<keyword evidence="7" id="KW-0829">Tyrosine-protein kinase</keyword>
<dbReference type="Gene3D" id="3.40.50.300">
    <property type="entry name" value="P-loop containing nucleotide triphosphate hydrolases"/>
    <property type="match status" value="1"/>
</dbReference>
<keyword evidence="5 12" id="KW-0418">Kinase</keyword>
<dbReference type="RefSeq" id="WP_137338424.1">
    <property type="nucleotide sequence ID" value="NZ_BSQH01000001.1"/>
</dbReference>
<keyword evidence="4" id="KW-0547">Nucleotide-binding</keyword>
<evidence type="ECO:0000313" key="12">
    <source>
        <dbReference type="EMBL" id="TKT94135.1"/>
    </source>
</evidence>
<dbReference type="Proteomes" id="UP000304900">
    <property type="component" value="Unassembled WGS sequence"/>
</dbReference>
<dbReference type="PANTHER" id="PTHR32309">
    <property type="entry name" value="TYROSINE-PROTEIN KINASE"/>
    <property type="match status" value="1"/>
</dbReference>
<dbReference type="NCBIfam" id="TIGR01007">
    <property type="entry name" value="eps_fam"/>
    <property type="match status" value="1"/>
</dbReference>
<keyword evidence="6" id="KW-0067">ATP-binding</keyword>
<keyword evidence="9" id="KW-1133">Transmembrane helix</keyword>
<feature type="domain" description="Tyrosine-protein kinase G-rich" evidence="11">
    <location>
        <begin position="435"/>
        <end position="510"/>
    </location>
</feature>
<feature type="transmembrane region" description="Helical" evidence="9">
    <location>
        <begin position="492"/>
        <end position="514"/>
    </location>
</feature>
<keyword evidence="13" id="KW-1185">Reference proteome</keyword>
<organism evidence="12 13">
    <name type="scientific">Dyadobacter frigoris</name>
    <dbReference type="NCBI Taxonomy" id="2576211"/>
    <lineage>
        <taxon>Bacteria</taxon>
        <taxon>Pseudomonadati</taxon>
        <taxon>Bacteroidota</taxon>
        <taxon>Cytophagia</taxon>
        <taxon>Cytophagales</taxon>
        <taxon>Spirosomataceae</taxon>
        <taxon>Dyadobacter</taxon>
    </lineage>
</organism>
<dbReference type="InterPro" id="IPR025669">
    <property type="entry name" value="AAA_dom"/>
</dbReference>